<dbReference type="Proteomes" id="UP000429595">
    <property type="component" value="Unassembled WGS sequence"/>
</dbReference>
<organism evidence="2 3">
    <name type="scientific">Bacillus aerolatus</name>
    <dbReference type="NCBI Taxonomy" id="2653354"/>
    <lineage>
        <taxon>Bacteria</taxon>
        <taxon>Bacillati</taxon>
        <taxon>Bacillota</taxon>
        <taxon>Bacilli</taxon>
        <taxon>Bacillales</taxon>
        <taxon>Bacillaceae</taxon>
        <taxon>Bacillus</taxon>
    </lineage>
</organism>
<dbReference type="InterPro" id="IPR024207">
    <property type="entry name" value="CotJB_dom"/>
</dbReference>
<proteinExistence type="predicted"/>
<dbReference type="Pfam" id="PF12652">
    <property type="entry name" value="CotJB"/>
    <property type="match status" value="1"/>
</dbReference>
<gene>
    <name evidence="2" type="ORF">F9802_01700</name>
</gene>
<sequence>MKQLPPEYYSELEEIQAADFVIVELALYLHTHPDDLDAIKQYNEYVKLSKSLKKAFERKYGALTSFGYSFARCPFDYKEAPWPWQV</sequence>
<dbReference type="AlphaFoldDB" id="A0A6I1FZQ4"/>
<dbReference type="PIRSF" id="PIRSF010606">
    <property type="entry name" value="Spore_coat_CotJB"/>
    <property type="match status" value="1"/>
</dbReference>
<keyword evidence="2" id="KW-0946">Virion</keyword>
<dbReference type="RefSeq" id="WP_152149413.1">
    <property type="nucleotide sequence ID" value="NZ_WEIO01000001.1"/>
</dbReference>
<dbReference type="InterPro" id="IPR016571">
    <property type="entry name" value="Spore_coat_assembly_CotJB"/>
</dbReference>
<accession>A0A6I1FZQ4</accession>
<evidence type="ECO:0000313" key="2">
    <source>
        <dbReference type="EMBL" id="KAB7708886.1"/>
    </source>
</evidence>
<keyword evidence="3" id="KW-1185">Reference proteome</keyword>
<evidence type="ECO:0000313" key="3">
    <source>
        <dbReference type="Proteomes" id="UP000429595"/>
    </source>
</evidence>
<comment type="caution">
    <text evidence="2">The sequence shown here is derived from an EMBL/GenBank/DDBJ whole genome shotgun (WGS) entry which is preliminary data.</text>
</comment>
<name>A0A6I1FZQ4_9BACI</name>
<dbReference type="EMBL" id="WEIO01000001">
    <property type="protein sequence ID" value="KAB7708886.1"/>
    <property type="molecule type" value="Genomic_DNA"/>
</dbReference>
<evidence type="ECO:0000259" key="1">
    <source>
        <dbReference type="Pfam" id="PF12652"/>
    </source>
</evidence>
<feature type="domain" description="Protein CotJB" evidence="1">
    <location>
        <begin position="12"/>
        <end position="85"/>
    </location>
</feature>
<keyword evidence="2" id="KW-0167">Capsid protein</keyword>
<protein>
    <submittedName>
        <fullName evidence="2">Spore coat protein CotJB</fullName>
    </submittedName>
</protein>
<reference evidence="2 3" key="1">
    <citation type="submission" date="2019-10" db="EMBL/GenBank/DDBJ databases">
        <title>Bacillus aerolatum sp. nov., isolated from bioaerosol of sport playgrounds.</title>
        <authorList>
            <person name="Chen P."/>
            <person name="Zhang G."/>
        </authorList>
    </citation>
    <scope>NUCLEOTIDE SEQUENCE [LARGE SCALE GENOMIC DNA]</scope>
    <source>
        <strain evidence="2 3">CX253</strain>
    </source>
</reference>